<dbReference type="GO" id="GO:0032007">
    <property type="term" value="P:negative regulation of TOR signaling"/>
    <property type="evidence" value="ECO:0007669"/>
    <property type="project" value="TreeGrafter"/>
</dbReference>
<sequence>MSDERNFRTYYYEKFGISGVEEKKSLEILLKEQPLCVEKIRQFCLRFQVPSVYRCYLWKVVLGILPSNQESHAFVMSQRKQKYEDLRNAVKVMRLVKSLENVPQLYLKMFLLETGQLTFEEHNMETPENEAFKAMVDAVSCSTEDPVDVYWITVRFYKMFNRCTEGLNLMTDRVASCLKKEDTDGKLWNHFQTTNVWSSIPLNEWYICSFAGVLPDTSFERIWDKIIGGSCTILVYVAVSVFLTFKRPLLSMKKKEDMLKYLSQLPEDSGDIIVTKALDLWHKHGGHLIQTKSDSPVFTDRAPS</sequence>
<evidence type="ECO:0000256" key="1">
    <source>
        <dbReference type="ARBA" id="ARBA00004514"/>
    </source>
</evidence>
<feature type="transmembrane region" description="Helical" evidence="11">
    <location>
        <begin position="226"/>
        <end position="245"/>
    </location>
</feature>
<evidence type="ECO:0000259" key="12">
    <source>
        <dbReference type="PROSITE" id="PS50086"/>
    </source>
</evidence>
<comment type="function">
    <text evidence="10">Non-catalytic component of the TSC-TBC complex, a multiprotein complex that acts as a negative regulator of the canonical mTORC1 complex, an evolutionarily conserved central nutrient sensor that stimulates anabolic reactions and macromolecule biosynthesis to promote cellular biomass generation and growth. The TSC-TBC complex acts as a GTPase-activating protein (GAP) for the small GTPase RHEB, a direct activator of the protein kinase activity of mTORC1. In absence of nutrients, the TSC-TBC complex inhibits mTORC1, thereby preventing phosphorylation of ribosomal protein S6 kinase (RPS6KB1 and RPS6KB2) and EIF4EBP1 (4E-BP1) by the mTORC1 signaling. The TSC-TBC complex is inactivated in response to nutrients, relieving inhibition of mTORC1.</text>
</comment>
<evidence type="ECO:0000256" key="8">
    <source>
        <dbReference type="ARBA" id="ARBA00023228"/>
    </source>
</evidence>
<keyword evidence="11" id="KW-1133">Transmembrane helix</keyword>
<evidence type="ECO:0000256" key="6">
    <source>
        <dbReference type="ARBA" id="ARBA00022490"/>
    </source>
</evidence>
<dbReference type="InterPro" id="IPR035969">
    <property type="entry name" value="Rab-GAP_TBC_sf"/>
</dbReference>
<evidence type="ECO:0000313" key="13">
    <source>
        <dbReference type="EMBL" id="KAK3101264.1"/>
    </source>
</evidence>
<dbReference type="InterPro" id="IPR039842">
    <property type="entry name" value="TBC1D7"/>
</dbReference>
<dbReference type="Gene3D" id="1.10.472.80">
    <property type="entry name" value="Ypt/Rab-GAP domain of gyp1p, domain 3"/>
    <property type="match status" value="1"/>
</dbReference>
<dbReference type="SUPFAM" id="SSF47923">
    <property type="entry name" value="Ypt/Rab-GAP domain of gyp1p"/>
    <property type="match status" value="2"/>
</dbReference>
<evidence type="ECO:0000256" key="5">
    <source>
        <dbReference type="ARBA" id="ARBA00022468"/>
    </source>
</evidence>
<comment type="caution">
    <text evidence="13">The sequence shown here is derived from an EMBL/GenBank/DDBJ whole genome shotgun (WGS) entry which is preliminary data.</text>
</comment>
<dbReference type="AlphaFoldDB" id="A0AA89C4W2"/>
<evidence type="ECO:0000256" key="9">
    <source>
        <dbReference type="ARBA" id="ARBA00023329"/>
    </source>
</evidence>
<keyword evidence="8" id="KW-0458">Lysosome</keyword>
<reference evidence="13" key="1">
    <citation type="submission" date="2019-08" db="EMBL/GenBank/DDBJ databases">
        <title>The improved chromosome-level genome for the pearl oyster Pinctada fucata martensii using PacBio sequencing and Hi-C.</title>
        <authorList>
            <person name="Zheng Z."/>
        </authorList>
    </citation>
    <scope>NUCLEOTIDE SEQUENCE</scope>
    <source>
        <strain evidence="13">ZZ-2019</strain>
        <tissue evidence="13">Adductor muscle</tissue>
    </source>
</reference>
<evidence type="ECO:0000256" key="4">
    <source>
        <dbReference type="ARBA" id="ARBA00015455"/>
    </source>
</evidence>
<dbReference type="Proteomes" id="UP001186944">
    <property type="component" value="Unassembled WGS sequence"/>
</dbReference>
<keyword evidence="7 11" id="KW-0472">Membrane</keyword>
<dbReference type="GO" id="GO:0005829">
    <property type="term" value="C:cytosol"/>
    <property type="evidence" value="ECO:0007669"/>
    <property type="project" value="UniProtKB-SubCell"/>
</dbReference>
<dbReference type="Gene3D" id="1.10.10.750">
    <property type="entry name" value="Ypt/Rab-GAP domain of gyp1p, domain 1"/>
    <property type="match status" value="1"/>
</dbReference>
<keyword evidence="11" id="KW-0812">Transmembrane</keyword>
<dbReference type="Gene3D" id="1.10.8.680">
    <property type="entry name" value="Ypt/Rab-GAP domain of gyp1p, domain 2"/>
    <property type="match status" value="1"/>
</dbReference>
<evidence type="ECO:0000256" key="10">
    <source>
        <dbReference type="ARBA" id="ARBA00046045"/>
    </source>
</evidence>
<evidence type="ECO:0000256" key="11">
    <source>
        <dbReference type="SAM" id="Phobius"/>
    </source>
</evidence>
<dbReference type="GO" id="GO:0031410">
    <property type="term" value="C:cytoplasmic vesicle"/>
    <property type="evidence" value="ECO:0007669"/>
    <property type="project" value="UniProtKB-SubCell"/>
</dbReference>
<evidence type="ECO:0000256" key="3">
    <source>
        <dbReference type="ARBA" id="ARBA00004656"/>
    </source>
</evidence>
<dbReference type="EMBL" id="VSWD01000005">
    <property type="protein sequence ID" value="KAK3101264.1"/>
    <property type="molecule type" value="Genomic_DNA"/>
</dbReference>
<dbReference type="FunFam" id="1.10.472.80:FF:000028">
    <property type="entry name" value="TBC1 domain family member 7"/>
    <property type="match status" value="1"/>
</dbReference>
<dbReference type="GO" id="GO:0005765">
    <property type="term" value="C:lysosomal membrane"/>
    <property type="evidence" value="ECO:0007669"/>
    <property type="project" value="UniProtKB-SubCell"/>
</dbReference>
<keyword evidence="9" id="KW-0968">Cytoplasmic vesicle</keyword>
<gene>
    <name evidence="13" type="ORF">FSP39_002243</name>
</gene>
<organism evidence="13 14">
    <name type="scientific">Pinctada imbricata</name>
    <name type="common">Atlantic pearl-oyster</name>
    <name type="synonym">Pinctada martensii</name>
    <dbReference type="NCBI Taxonomy" id="66713"/>
    <lineage>
        <taxon>Eukaryota</taxon>
        <taxon>Metazoa</taxon>
        <taxon>Spiralia</taxon>
        <taxon>Lophotrochozoa</taxon>
        <taxon>Mollusca</taxon>
        <taxon>Bivalvia</taxon>
        <taxon>Autobranchia</taxon>
        <taxon>Pteriomorphia</taxon>
        <taxon>Pterioida</taxon>
        <taxon>Pterioidea</taxon>
        <taxon>Pteriidae</taxon>
        <taxon>Pinctada</taxon>
    </lineage>
</organism>
<name>A0AA89C4W2_PINIB</name>
<proteinExistence type="predicted"/>
<keyword evidence="5" id="KW-0343">GTPase activation</keyword>
<evidence type="ECO:0000256" key="7">
    <source>
        <dbReference type="ARBA" id="ARBA00023136"/>
    </source>
</evidence>
<dbReference type="PANTHER" id="PTHR13530">
    <property type="entry name" value="TBC1 DOMAIN FAMILY MEMBER 7"/>
    <property type="match status" value="1"/>
</dbReference>
<dbReference type="PROSITE" id="PS50086">
    <property type="entry name" value="TBC_RABGAP"/>
    <property type="match status" value="1"/>
</dbReference>
<dbReference type="GO" id="GO:0005096">
    <property type="term" value="F:GTPase activator activity"/>
    <property type="evidence" value="ECO:0007669"/>
    <property type="project" value="UniProtKB-KW"/>
</dbReference>
<evidence type="ECO:0000313" key="14">
    <source>
        <dbReference type="Proteomes" id="UP001186944"/>
    </source>
</evidence>
<evidence type="ECO:0000256" key="2">
    <source>
        <dbReference type="ARBA" id="ARBA00004541"/>
    </source>
</evidence>
<keyword evidence="6" id="KW-0963">Cytoplasm</keyword>
<dbReference type="Pfam" id="PF00566">
    <property type="entry name" value="RabGAP-TBC"/>
    <property type="match status" value="1"/>
</dbReference>
<protein>
    <recommendedName>
        <fullName evidence="4">TBC1 domain family member 7</fullName>
    </recommendedName>
</protein>
<dbReference type="InterPro" id="IPR000195">
    <property type="entry name" value="Rab-GAP-TBC_dom"/>
</dbReference>
<accession>A0AA89C4W2</accession>
<keyword evidence="14" id="KW-1185">Reference proteome</keyword>
<feature type="domain" description="Rab-GAP TBC" evidence="12">
    <location>
        <begin position="48"/>
        <end position="230"/>
    </location>
</feature>
<dbReference type="PANTHER" id="PTHR13530:SF3">
    <property type="entry name" value="TBC1 DOMAIN FAMILY MEMBER 7"/>
    <property type="match status" value="1"/>
</dbReference>
<dbReference type="InterPro" id="IPR043039">
    <property type="entry name" value="TBC1D7_dom2"/>
</dbReference>
<comment type="subcellular location">
    <subcellularLocation>
        <location evidence="1">Cytoplasm</location>
        <location evidence="1">Cytosol</location>
    </subcellularLocation>
    <subcellularLocation>
        <location evidence="2">Cytoplasmic vesicle</location>
    </subcellularLocation>
    <subcellularLocation>
        <location evidence="3">Lysosome membrane</location>
    </subcellularLocation>
</comment>